<dbReference type="Proteomes" id="UP000272627">
    <property type="component" value="Unassembled WGS sequence"/>
</dbReference>
<evidence type="ECO:0000313" key="11">
    <source>
        <dbReference type="Proteomes" id="UP000275613"/>
    </source>
</evidence>
<dbReference type="Proteomes" id="UP000275613">
    <property type="component" value="Unassembled WGS sequence"/>
</dbReference>
<reference evidence="6 9" key="1">
    <citation type="submission" date="2015-09" db="EMBL/GenBank/DDBJ databases">
        <title>Genome announcement of multiple Pseudomonas syringae strains.</title>
        <authorList>
            <person name="Thakur S."/>
            <person name="Wang P.W."/>
            <person name="Gong Y."/>
            <person name="Weir B.S."/>
            <person name="Guttman D.S."/>
        </authorList>
    </citation>
    <scope>NUCLEOTIDE SEQUENCE [LARGE SCALE GENOMIC DNA]</scope>
    <source>
        <strain evidence="6 9">ICMP4455</strain>
    </source>
</reference>
<reference evidence="10 11" key="2">
    <citation type="submission" date="2018-08" db="EMBL/GenBank/DDBJ databases">
        <title>Recombination of ecologically and evolutionarily significant loci maintains genetic cohesion in the Pseudomonas syringae species complex.</title>
        <authorList>
            <person name="Dillon M."/>
            <person name="Thakur S."/>
            <person name="Almeida R.N.D."/>
            <person name="Weir B.S."/>
            <person name="Guttman D.S."/>
        </authorList>
    </citation>
    <scope>NUCLEOTIDE SEQUENCE [LARGE SCALE GENOMIC DNA]</scope>
    <source>
        <strain evidence="8 11">ICMP 4316</strain>
        <strain evidence="7 10">ICMP 8636</strain>
    </source>
</reference>
<dbReference type="GO" id="GO:0006351">
    <property type="term" value="P:DNA-templated transcription"/>
    <property type="evidence" value="ECO:0007669"/>
    <property type="project" value="TreeGrafter"/>
</dbReference>
<organism evidence="6 9">
    <name type="scientific">Pseudomonas amygdali pv. eriobotryae</name>
    <dbReference type="NCBI Taxonomy" id="129137"/>
    <lineage>
        <taxon>Bacteria</taxon>
        <taxon>Pseudomonadati</taxon>
        <taxon>Pseudomonadota</taxon>
        <taxon>Gammaproteobacteria</taxon>
        <taxon>Pseudomonadales</taxon>
        <taxon>Pseudomonadaceae</taxon>
        <taxon>Pseudomonas</taxon>
        <taxon>Pseudomonas amygdali</taxon>
    </lineage>
</organism>
<dbReference type="GO" id="GO:0043565">
    <property type="term" value="F:sequence-specific DNA binding"/>
    <property type="evidence" value="ECO:0007669"/>
    <property type="project" value="TreeGrafter"/>
</dbReference>
<comment type="similarity">
    <text evidence="1">Belongs to the LysR transcriptional regulatory family.</text>
</comment>
<dbReference type="InterPro" id="IPR000847">
    <property type="entry name" value="LysR_HTH_N"/>
</dbReference>
<dbReference type="EMBL" id="RBPV01000372">
    <property type="protein sequence ID" value="RMO53481.1"/>
    <property type="molecule type" value="Genomic_DNA"/>
</dbReference>
<proteinExistence type="inferred from homology"/>
<evidence type="ECO:0000313" key="7">
    <source>
        <dbReference type="EMBL" id="RML95586.1"/>
    </source>
</evidence>
<evidence type="ECO:0000256" key="1">
    <source>
        <dbReference type="ARBA" id="ARBA00009437"/>
    </source>
</evidence>
<keyword evidence="3" id="KW-0238">DNA-binding</keyword>
<dbReference type="PROSITE" id="PS50931">
    <property type="entry name" value="HTH_LYSR"/>
    <property type="match status" value="1"/>
</dbReference>
<evidence type="ECO:0000256" key="2">
    <source>
        <dbReference type="ARBA" id="ARBA00023015"/>
    </source>
</evidence>
<dbReference type="Pfam" id="PF03466">
    <property type="entry name" value="LysR_substrate"/>
    <property type="match status" value="1"/>
</dbReference>
<dbReference type="InterPro" id="IPR005119">
    <property type="entry name" value="LysR_subst-bd"/>
</dbReference>
<gene>
    <name evidence="6" type="ORF">ALO70_03836</name>
    <name evidence="8" type="ORF">ALQ39_101514</name>
    <name evidence="7" type="ORF">ALQ86_02407</name>
</gene>
<evidence type="ECO:0000313" key="6">
    <source>
        <dbReference type="EMBL" id="KPX26229.1"/>
    </source>
</evidence>
<dbReference type="CDD" id="cd08422">
    <property type="entry name" value="PBP2_CrgA_like"/>
    <property type="match status" value="1"/>
</dbReference>
<dbReference type="AlphaFoldDB" id="A0A0P9QNN3"/>
<accession>A0A0P9QNN3</accession>
<dbReference type="SUPFAM" id="SSF53850">
    <property type="entry name" value="Periplasmic binding protein-like II"/>
    <property type="match status" value="1"/>
</dbReference>
<dbReference type="GO" id="GO:0003700">
    <property type="term" value="F:DNA-binding transcription factor activity"/>
    <property type="evidence" value="ECO:0007669"/>
    <property type="project" value="InterPro"/>
</dbReference>
<evidence type="ECO:0000313" key="10">
    <source>
        <dbReference type="Proteomes" id="UP000272627"/>
    </source>
</evidence>
<feature type="domain" description="HTH lysR-type" evidence="5">
    <location>
        <begin position="25"/>
        <end position="82"/>
    </location>
</feature>
<dbReference type="Pfam" id="PF00126">
    <property type="entry name" value="HTH_1"/>
    <property type="match status" value="1"/>
</dbReference>
<sequence length="327" mass="37136">MQKKSGYGILYFTYEKIKKTEQPMDRLTELELFILTAEVGTLSKAAEILGLSNAAASRHLVALEQRLNVRLIDRNTRRLALTHSGHQFYTSCKSLLGELKEAEASLSESLVQPVGTLTITSSISFCMLHIAPLIPAFRKLYPHINIKVLGENRYFDIIDSEVDLAIRTKEYEPDSNITIRRLAETRRVLAASPGYLKRKGIPRTVADLAEHDLLIYSHANKPRVMRFTQGENEVAYKVEPILETNDGQIVRAAALAGGGILVQPKYIINADLVAGRLIPVIDDWDLPRLTINMAFQSRRYMPTKLRVFIDFLLADFNEHQYEDHWTR</sequence>
<evidence type="ECO:0000256" key="4">
    <source>
        <dbReference type="ARBA" id="ARBA00023163"/>
    </source>
</evidence>
<dbReference type="Gene3D" id="1.10.10.10">
    <property type="entry name" value="Winged helix-like DNA-binding domain superfamily/Winged helix DNA-binding domain"/>
    <property type="match status" value="1"/>
</dbReference>
<comment type="caution">
    <text evidence="6">The sequence shown here is derived from an EMBL/GenBank/DDBJ whole genome shotgun (WGS) entry which is preliminary data.</text>
</comment>
<dbReference type="PATRIC" id="fig|129137.4.peg.5568"/>
<evidence type="ECO:0000259" key="5">
    <source>
        <dbReference type="PROSITE" id="PS50931"/>
    </source>
</evidence>
<name>A0A0P9QNN3_PSEA0</name>
<dbReference type="InterPro" id="IPR036390">
    <property type="entry name" value="WH_DNA-bd_sf"/>
</dbReference>
<dbReference type="Proteomes" id="UP000050490">
    <property type="component" value="Unassembled WGS sequence"/>
</dbReference>
<dbReference type="InterPro" id="IPR036388">
    <property type="entry name" value="WH-like_DNA-bd_sf"/>
</dbReference>
<keyword evidence="4" id="KW-0804">Transcription</keyword>
<dbReference type="PANTHER" id="PTHR30537:SF35">
    <property type="entry name" value="TRANSCRIPTIONAL REGULATORY PROTEIN"/>
    <property type="match status" value="1"/>
</dbReference>
<dbReference type="Gene3D" id="3.40.190.290">
    <property type="match status" value="1"/>
</dbReference>
<evidence type="ECO:0000313" key="9">
    <source>
        <dbReference type="Proteomes" id="UP000050490"/>
    </source>
</evidence>
<dbReference type="SUPFAM" id="SSF46785">
    <property type="entry name" value="Winged helix' DNA-binding domain"/>
    <property type="match status" value="1"/>
</dbReference>
<protein>
    <submittedName>
        <fullName evidence="6 8">Transcriptional regulator</fullName>
    </submittedName>
</protein>
<dbReference type="EMBL" id="RBOA01000453">
    <property type="protein sequence ID" value="RML95586.1"/>
    <property type="molecule type" value="Genomic_DNA"/>
</dbReference>
<evidence type="ECO:0000313" key="8">
    <source>
        <dbReference type="EMBL" id="RMO53481.1"/>
    </source>
</evidence>
<keyword evidence="2" id="KW-0805">Transcription regulation</keyword>
<dbReference type="FunFam" id="1.10.10.10:FF:000001">
    <property type="entry name" value="LysR family transcriptional regulator"/>
    <property type="match status" value="1"/>
</dbReference>
<evidence type="ECO:0000256" key="3">
    <source>
        <dbReference type="ARBA" id="ARBA00023125"/>
    </source>
</evidence>
<dbReference type="PANTHER" id="PTHR30537">
    <property type="entry name" value="HTH-TYPE TRANSCRIPTIONAL REGULATOR"/>
    <property type="match status" value="1"/>
</dbReference>
<dbReference type="InterPro" id="IPR058163">
    <property type="entry name" value="LysR-type_TF_proteobact-type"/>
</dbReference>
<dbReference type="EMBL" id="LJQI01000276">
    <property type="protein sequence ID" value="KPX26229.1"/>
    <property type="molecule type" value="Genomic_DNA"/>
</dbReference>